<evidence type="ECO:0000313" key="4">
    <source>
        <dbReference type="Proteomes" id="UP000077069"/>
    </source>
</evidence>
<dbReference type="OrthoDB" id="10253736at2759"/>
<dbReference type="SUPFAM" id="SSF51735">
    <property type="entry name" value="NAD(P)-binding Rossmann-fold domains"/>
    <property type="match status" value="1"/>
</dbReference>
<dbReference type="InterPro" id="IPR036291">
    <property type="entry name" value="NAD(P)-bd_dom_sf"/>
</dbReference>
<evidence type="ECO:0000256" key="1">
    <source>
        <dbReference type="ARBA" id="ARBA00006484"/>
    </source>
</evidence>
<accession>A0A177CE34</accession>
<dbReference type="Pfam" id="PF00106">
    <property type="entry name" value="adh_short"/>
    <property type="match status" value="1"/>
</dbReference>
<dbReference type="GeneID" id="28771008"/>
<keyword evidence="2" id="KW-0560">Oxidoreductase</keyword>
<sequence>MATLRGNALSLLLPFQVFRAVTNEPLITGPLLYILTRGPVHIRERILEPFRKNLLAKNGASRITTTIAILKVYFIIGVLRRFNQVMNRIALNGWALRRQGEPFVFGPTKQELVVITGGSSGFGYEMVKAFSNLARVVVFDVNDLPPELETLPGVHFYRLDISKFKKVEEACADVKRVHGDPTVLINNAGIANKKSILETTNEETDRLFQINIIAHFTLIREFVPAMLRMRKGHVVTIASMASFVAGEGLVDYSCTKTGALFLNDGEFPSGLPHNDCSQPSGLRRELQRIYVGGEAICTTSVHPSWYQTGILAGAEEALAKRGIKPRPPVEVSDAVVEQVLKARSGRLVVPAGAEMWTSIRTWPLWLQDMVSGLGRRNTLKQ</sequence>
<protein>
    <submittedName>
        <fullName evidence="3">NAD(P)-binding protein</fullName>
    </submittedName>
</protein>
<dbReference type="InParanoid" id="A0A177CE34"/>
<dbReference type="AlphaFoldDB" id="A0A177CE34"/>
<dbReference type="PANTHER" id="PTHR24322">
    <property type="entry name" value="PKSB"/>
    <property type="match status" value="1"/>
</dbReference>
<dbReference type="GO" id="GO:0016616">
    <property type="term" value="F:oxidoreductase activity, acting on the CH-OH group of donors, NAD or NADP as acceptor"/>
    <property type="evidence" value="ECO:0007669"/>
    <property type="project" value="TreeGrafter"/>
</dbReference>
<dbReference type="Proteomes" id="UP000077069">
    <property type="component" value="Unassembled WGS sequence"/>
</dbReference>
<dbReference type="InterPro" id="IPR002347">
    <property type="entry name" value="SDR_fam"/>
</dbReference>
<evidence type="ECO:0000313" key="3">
    <source>
        <dbReference type="EMBL" id="OAG04990.1"/>
    </source>
</evidence>
<reference evidence="3 4" key="1">
    <citation type="submission" date="2016-05" db="EMBL/GenBank/DDBJ databases">
        <title>Comparative analysis of secretome profiles of manganese(II)-oxidizing ascomycete fungi.</title>
        <authorList>
            <consortium name="DOE Joint Genome Institute"/>
            <person name="Zeiner C.A."/>
            <person name="Purvine S.O."/>
            <person name="Zink E.M."/>
            <person name="Wu S."/>
            <person name="Pasa-Tolic L."/>
            <person name="Chaput D.L."/>
            <person name="Haridas S."/>
            <person name="Grigoriev I.V."/>
            <person name="Santelli C.M."/>
            <person name="Hansel C.M."/>
        </authorList>
    </citation>
    <scope>NUCLEOTIDE SEQUENCE [LARGE SCALE GENOMIC DNA]</scope>
    <source>
        <strain evidence="3 4">AP3s5-JAC2a</strain>
    </source>
</reference>
<organism evidence="3 4">
    <name type="scientific">Paraphaeosphaeria sporulosa</name>
    <dbReference type="NCBI Taxonomy" id="1460663"/>
    <lineage>
        <taxon>Eukaryota</taxon>
        <taxon>Fungi</taxon>
        <taxon>Dikarya</taxon>
        <taxon>Ascomycota</taxon>
        <taxon>Pezizomycotina</taxon>
        <taxon>Dothideomycetes</taxon>
        <taxon>Pleosporomycetidae</taxon>
        <taxon>Pleosporales</taxon>
        <taxon>Massarineae</taxon>
        <taxon>Didymosphaeriaceae</taxon>
        <taxon>Paraphaeosphaeria</taxon>
    </lineage>
</organism>
<dbReference type="Gene3D" id="3.40.50.720">
    <property type="entry name" value="NAD(P)-binding Rossmann-like Domain"/>
    <property type="match status" value="1"/>
</dbReference>
<name>A0A177CE34_9PLEO</name>
<proteinExistence type="inferred from homology"/>
<comment type="similarity">
    <text evidence="1">Belongs to the short-chain dehydrogenases/reductases (SDR) family.</text>
</comment>
<evidence type="ECO:0000256" key="2">
    <source>
        <dbReference type="ARBA" id="ARBA00023002"/>
    </source>
</evidence>
<dbReference type="RefSeq" id="XP_018035355.1">
    <property type="nucleotide sequence ID" value="XM_018187522.1"/>
</dbReference>
<keyword evidence="4" id="KW-1185">Reference proteome</keyword>
<gene>
    <name evidence="3" type="ORF">CC84DRAFT_811301</name>
</gene>
<dbReference type="STRING" id="1460663.A0A177CE34"/>
<dbReference type="PRINTS" id="PR00081">
    <property type="entry name" value="GDHRDH"/>
</dbReference>
<dbReference type="PANTHER" id="PTHR24322:SF736">
    <property type="entry name" value="RETINOL DEHYDROGENASE 10"/>
    <property type="match status" value="1"/>
</dbReference>
<dbReference type="EMBL" id="KV441553">
    <property type="protein sequence ID" value="OAG04990.1"/>
    <property type="molecule type" value="Genomic_DNA"/>
</dbReference>